<sequence>MALKEGKRKPKFMDIAITALTRELFDVYCAIGIKSYRQFYLHLWEDEDPAPYINTSFTQSILGQELAHPNHEHFIIYQGASPVGIFKVLLHSKIAPYSSKEAFLLEKLYLLREYSGKGIGTEVLNFAENKAKELKKEILWLDTMKKGPALNFYLKNGFKILREGVLDLPNVLENERQMLILYKTV</sequence>
<reference evidence="2 3" key="1">
    <citation type="submission" date="2018-10" db="EMBL/GenBank/DDBJ databases">
        <title>Ulvibacterium marinum gen. nov., sp. nov., a novel marine bacterium of the family Flavobacteriaceae, isolated from a culture of the green alga Ulva prolifera.</title>
        <authorList>
            <person name="Zhang Z."/>
        </authorList>
    </citation>
    <scope>NUCLEOTIDE SEQUENCE [LARGE SCALE GENOMIC DNA]</scope>
    <source>
        <strain evidence="2 3">CCMM003</strain>
    </source>
</reference>
<feature type="domain" description="N-acetyltransferase" evidence="1">
    <location>
        <begin position="31"/>
        <end position="185"/>
    </location>
</feature>
<proteinExistence type="predicted"/>
<accession>A0A3B0C6Y2</accession>
<dbReference type="InterPro" id="IPR016181">
    <property type="entry name" value="Acyl_CoA_acyltransferase"/>
</dbReference>
<comment type="caution">
    <text evidence="2">The sequence shown here is derived from an EMBL/GenBank/DDBJ whole genome shotgun (WGS) entry which is preliminary data.</text>
</comment>
<dbReference type="Gene3D" id="3.40.630.30">
    <property type="match status" value="1"/>
</dbReference>
<evidence type="ECO:0000259" key="1">
    <source>
        <dbReference type="PROSITE" id="PS51186"/>
    </source>
</evidence>
<keyword evidence="3" id="KW-1185">Reference proteome</keyword>
<dbReference type="Pfam" id="PF00583">
    <property type="entry name" value="Acetyltransf_1"/>
    <property type="match status" value="1"/>
</dbReference>
<dbReference type="GO" id="GO:0016747">
    <property type="term" value="F:acyltransferase activity, transferring groups other than amino-acyl groups"/>
    <property type="evidence" value="ECO:0007669"/>
    <property type="project" value="InterPro"/>
</dbReference>
<evidence type="ECO:0000313" key="2">
    <source>
        <dbReference type="EMBL" id="RKN79969.1"/>
    </source>
</evidence>
<dbReference type="AlphaFoldDB" id="A0A3B0C6Y2"/>
<dbReference type="Proteomes" id="UP000276603">
    <property type="component" value="Unassembled WGS sequence"/>
</dbReference>
<dbReference type="CDD" id="cd04301">
    <property type="entry name" value="NAT_SF"/>
    <property type="match status" value="1"/>
</dbReference>
<dbReference type="SUPFAM" id="SSF55729">
    <property type="entry name" value="Acyl-CoA N-acyltransferases (Nat)"/>
    <property type="match status" value="1"/>
</dbReference>
<evidence type="ECO:0000313" key="3">
    <source>
        <dbReference type="Proteomes" id="UP000276603"/>
    </source>
</evidence>
<dbReference type="InterPro" id="IPR000182">
    <property type="entry name" value="GNAT_dom"/>
</dbReference>
<name>A0A3B0C6Y2_9FLAO</name>
<dbReference type="EMBL" id="RBCJ01000003">
    <property type="protein sequence ID" value="RKN79969.1"/>
    <property type="molecule type" value="Genomic_DNA"/>
</dbReference>
<dbReference type="PROSITE" id="PS51186">
    <property type="entry name" value="GNAT"/>
    <property type="match status" value="1"/>
</dbReference>
<protein>
    <submittedName>
        <fullName evidence="2">GNAT family N-acetyltransferase</fullName>
    </submittedName>
</protein>
<organism evidence="2 3">
    <name type="scientific">Ulvibacterium marinum</name>
    <dbReference type="NCBI Taxonomy" id="2419782"/>
    <lineage>
        <taxon>Bacteria</taxon>
        <taxon>Pseudomonadati</taxon>
        <taxon>Bacteroidota</taxon>
        <taxon>Flavobacteriia</taxon>
        <taxon>Flavobacteriales</taxon>
        <taxon>Flavobacteriaceae</taxon>
        <taxon>Ulvibacterium</taxon>
    </lineage>
</organism>
<keyword evidence="2" id="KW-0808">Transferase</keyword>
<gene>
    <name evidence="2" type="ORF">D7Z94_17110</name>
</gene>